<evidence type="ECO:0000313" key="2">
    <source>
        <dbReference type="Proteomes" id="UP000324800"/>
    </source>
</evidence>
<name>A0A5J4WC58_9EUKA</name>
<dbReference type="AlphaFoldDB" id="A0A5J4WC58"/>
<evidence type="ECO:0000313" key="1">
    <source>
        <dbReference type="EMBL" id="KAA6392243.1"/>
    </source>
</evidence>
<accession>A0A5J4WC58</accession>
<gene>
    <name evidence="1" type="ORF">EZS28_012229</name>
</gene>
<reference evidence="1 2" key="1">
    <citation type="submission" date="2019-03" db="EMBL/GenBank/DDBJ databases">
        <title>Single cell metagenomics reveals metabolic interactions within the superorganism composed of flagellate Streblomastix strix and complex community of Bacteroidetes bacteria on its surface.</title>
        <authorList>
            <person name="Treitli S.C."/>
            <person name="Kolisko M."/>
            <person name="Husnik F."/>
            <person name="Keeling P."/>
            <person name="Hampl V."/>
        </authorList>
    </citation>
    <scope>NUCLEOTIDE SEQUENCE [LARGE SCALE GENOMIC DNA]</scope>
    <source>
        <strain evidence="1">ST1C</strain>
    </source>
</reference>
<dbReference type="EMBL" id="SNRW01002611">
    <property type="protein sequence ID" value="KAA6392243.1"/>
    <property type="molecule type" value="Genomic_DNA"/>
</dbReference>
<protein>
    <submittedName>
        <fullName evidence="1">Uncharacterized protein</fullName>
    </submittedName>
</protein>
<sequence>MKEDAVDLASSSYRFQWTTELLDKVKRVKELQTEVFEGKYGTKLEILDMTSEEASLEIRSDIRKPELTFRQWMKDEKDAAILADALEFTDEPEMQWLAIYFFMKTETSMADMIMGNREMAMTELLSSNHALQIFVVDSKMRREIAIAPKDAQEVLKTGGGATLLYCHSWKQYVDAIIAAIGTS</sequence>
<comment type="caution">
    <text evidence="1">The sequence shown here is derived from an EMBL/GenBank/DDBJ whole genome shotgun (WGS) entry which is preliminary data.</text>
</comment>
<dbReference type="Proteomes" id="UP000324800">
    <property type="component" value="Unassembled WGS sequence"/>
</dbReference>
<organism evidence="1 2">
    <name type="scientific">Streblomastix strix</name>
    <dbReference type="NCBI Taxonomy" id="222440"/>
    <lineage>
        <taxon>Eukaryota</taxon>
        <taxon>Metamonada</taxon>
        <taxon>Preaxostyla</taxon>
        <taxon>Oxymonadida</taxon>
        <taxon>Streblomastigidae</taxon>
        <taxon>Streblomastix</taxon>
    </lineage>
</organism>
<proteinExistence type="predicted"/>